<feature type="transmembrane region" description="Helical" evidence="1">
    <location>
        <begin position="16"/>
        <end position="37"/>
    </location>
</feature>
<proteinExistence type="predicted"/>
<keyword evidence="3" id="KW-1185">Reference proteome</keyword>
<organism evidence="2 3">
    <name type="scientific">Arthrobacter deserti</name>
    <dbReference type="NCBI Taxonomy" id="1742687"/>
    <lineage>
        <taxon>Bacteria</taxon>
        <taxon>Bacillati</taxon>
        <taxon>Actinomycetota</taxon>
        <taxon>Actinomycetes</taxon>
        <taxon>Micrococcales</taxon>
        <taxon>Micrococcaceae</taxon>
        <taxon>Arthrobacter</taxon>
    </lineage>
</organism>
<evidence type="ECO:0000313" key="2">
    <source>
        <dbReference type="EMBL" id="NKX51205.1"/>
    </source>
</evidence>
<gene>
    <name evidence="2" type="ORF">HER39_11645</name>
</gene>
<protein>
    <submittedName>
        <fullName evidence="2">Putrescine importer PuuP</fullName>
    </submittedName>
</protein>
<dbReference type="Proteomes" id="UP000523795">
    <property type="component" value="Unassembled WGS sequence"/>
</dbReference>
<reference evidence="2 3" key="1">
    <citation type="submission" date="2020-04" db="EMBL/GenBank/DDBJ databases">
        <authorList>
            <person name="Liu S."/>
        </authorList>
    </citation>
    <scope>NUCLEOTIDE SEQUENCE [LARGE SCALE GENOMIC DNA]</scope>
    <source>
        <strain evidence="2 3">CGMCC 1.15091</strain>
    </source>
</reference>
<feature type="non-terminal residue" evidence="2">
    <location>
        <position position="1"/>
    </location>
</feature>
<name>A0ABX1JPG0_9MICC</name>
<comment type="caution">
    <text evidence="2">The sequence shown here is derived from an EMBL/GenBank/DDBJ whole genome shotgun (WGS) entry which is preliminary data.</text>
</comment>
<keyword evidence="1" id="KW-0812">Transmembrane</keyword>
<keyword evidence="1" id="KW-0472">Membrane</keyword>
<evidence type="ECO:0000256" key="1">
    <source>
        <dbReference type="SAM" id="Phobius"/>
    </source>
</evidence>
<sequence>VPLVGFALTIWLRTSLAPASFMGGLCWIAAGAHFLAWRTRGFTKAPPKLTFSED</sequence>
<keyword evidence="1" id="KW-1133">Transmembrane helix</keyword>
<dbReference type="EMBL" id="JAAZSR010000188">
    <property type="protein sequence ID" value="NKX51205.1"/>
    <property type="molecule type" value="Genomic_DNA"/>
</dbReference>
<accession>A0ABX1JPG0</accession>
<evidence type="ECO:0000313" key="3">
    <source>
        <dbReference type="Proteomes" id="UP000523795"/>
    </source>
</evidence>